<accession>A0A9N7U3X9</accession>
<evidence type="ECO:0000313" key="3">
    <source>
        <dbReference type="Proteomes" id="UP001153269"/>
    </source>
</evidence>
<feature type="chain" id="PRO_5040432213" evidence="1">
    <location>
        <begin position="18"/>
        <end position="134"/>
    </location>
</feature>
<dbReference type="Proteomes" id="UP001153269">
    <property type="component" value="Unassembled WGS sequence"/>
</dbReference>
<feature type="signal peptide" evidence="1">
    <location>
        <begin position="1"/>
        <end position="17"/>
    </location>
</feature>
<dbReference type="EMBL" id="CADEAL010000619">
    <property type="protein sequence ID" value="CAB1422893.1"/>
    <property type="molecule type" value="Genomic_DNA"/>
</dbReference>
<reference evidence="2" key="1">
    <citation type="submission" date="2020-03" db="EMBL/GenBank/DDBJ databases">
        <authorList>
            <person name="Weist P."/>
        </authorList>
    </citation>
    <scope>NUCLEOTIDE SEQUENCE</scope>
</reference>
<protein>
    <submittedName>
        <fullName evidence="2">Uncharacterized protein</fullName>
    </submittedName>
</protein>
<keyword evidence="3" id="KW-1185">Reference proteome</keyword>
<evidence type="ECO:0000256" key="1">
    <source>
        <dbReference type="SAM" id="SignalP"/>
    </source>
</evidence>
<name>A0A9N7U3X9_PLEPL</name>
<gene>
    <name evidence="2" type="ORF">PLEPLA_LOCUS10811</name>
</gene>
<proteinExistence type="predicted"/>
<dbReference type="AlphaFoldDB" id="A0A9N7U3X9"/>
<organism evidence="2 3">
    <name type="scientific">Pleuronectes platessa</name>
    <name type="common">European plaice</name>
    <dbReference type="NCBI Taxonomy" id="8262"/>
    <lineage>
        <taxon>Eukaryota</taxon>
        <taxon>Metazoa</taxon>
        <taxon>Chordata</taxon>
        <taxon>Craniata</taxon>
        <taxon>Vertebrata</taxon>
        <taxon>Euteleostomi</taxon>
        <taxon>Actinopterygii</taxon>
        <taxon>Neopterygii</taxon>
        <taxon>Teleostei</taxon>
        <taxon>Neoteleostei</taxon>
        <taxon>Acanthomorphata</taxon>
        <taxon>Carangaria</taxon>
        <taxon>Pleuronectiformes</taxon>
        <taxon>Pleuronectoidei</taxon>
        <taxon>Pleuronectidae</taxon>
        <taxon>Pleuronectes</taxon>
    </lineage>
</organism>
<keyword evidence="1" id="KW-0732">Signal</keyword>
<sequence>MLHALLVLSSICSRALKFQRHTQTAEVTALQNEELSCLSKVGDLSHHLAASPDPGLVLTGLTIMTLHTPQRERRLRGYRPIGASQAQIREEAPARIAHGCAQRRRSCDTSEAKTRLCGREDAVKQPPARSQLGL</sequence>
<evidence type="ECO:0000313" key="2">
    <source>
        <dbReference type="EMBL" id="CAB1422893.1"/>
    </source>
</evidence>
<comment type="caution">
    <text evidence="2">The sequence shown here is derived from an EMBL/GenBank/DDBJ whole genome shotgun (WGS) entry which is preliminary data.</text>
</comment>